<dbReference type="SMART" id="SM00633">
    <property type="entry name" value="Glyco_10"/>
    <property type="match status" value="1"/>
</dbReference>
<dbReference type="OrthoDB" id="3055998at2759"/>
<dbReference type="InterPro" id="IPR044846">
    <property type="entry name" value="GH10"/>
</dbReference>
<sequence length="564" mass="63821">MQCKAYPEEPLYGGGILQDHDKFSLEFGADSPTFSLHDLCPSFYSFSAWITTKGADQSLIRACLSTKHVTYSCIGTVIAKKGCWSFIKGGFVLDSPADLSLLHFQDFEGKSVNISIASASLQPFTEEQWRLNQEAKINRERKRFVTVHVSNIHGERLQGATMTIQQISKDFPFGSAISASIIANLPYQKWILKRFNAAVFENELKWYATEPKPGKINYTIADQMLEFVRANQIITRGHNIFWENPKYNPQWVVKLTGAELQQAVSARISSLMSRFREEFIHWDVSNELLHFDFYEQRLGTNATLDFFKTTHQADPLATLFLNEYNVVETCNDVNSTVDSYVERLMELKTGGVSMDGIGLQGHFTVPNPPFIRAVLDKLGTLGLPIWLTEVDISHTIDKQTQALYLEQVLREGFSHPSVKGIILWTALDPKGCYEMCLTDHNFQNLPAGDTVDKLLHEWETQRVKGISDELGSYSFHGFLGEYRIKVKYGNRTAYSTFSLTGETSDDVNSTVDAYIAKLKELQEGGVDPQIWMALGWRVALLSQILPSLGLLLISWPRWPPHLAY</sequence>
<keyword evidence="3" id="KW-0119">Carbohydrate metabolism</keyword>
<dbReference type="PANTHER" id="PTHR31490:SF3">
    <property type="entry name" value="GLYCOSYL HYDROLASE FAMILY 10 PROTEIN"/>
    <property type="match status" value="1"/>
</dbReference>
<evidence type="ECO:0000259" key="5">
    <source>
        <dbReference type="PROSITE" id="PS51760"/>
    </source>
</evidence>
<keyword evidence="2" id="KW-0378">Hydrolase</keyword>
<evidence type="ECO:0000256" key="3">
    <source>
        <dbReference type="ARBA" id="ARBA00023277"/>
    </source>
</evidence>
<dbReference type="SUPFAM" id="SSF51445">
    <property type="entry name" value="(Trans)glycosidases"/>
    <property type="match status" value="1"/>
</dbReference>
<dbReference type="EMBL" id="JAKOGI010001591">
    <property type="protein sequence ID" value="KAJ8424855.1"/>
    <property type="molecule type" value="Genomic_DNA"/>
</dbReference>
<reference evidence="6" key="1">
    <citation type="submission" date="2022-04" db="EMBL/GenBank/DDBJ databases">
        <title>Carnegiea gigantea Genome sequencing and assembly v2.</title>
        <authorList>
            <person name="Copetti D."/>
            <person name="Sanderson M.J."/>
            <person name="Burquez A."/>
            <person name="Wojciechowski M.F."/>
        </authorList>
    </citation>
    <scope>NUCLEOTIDE SEQUENCE</scope>
    <source>
        <strain evidence="6">SGP5-SGP5p</strain>
        <tissue evidence="6">Aerial part</tissue>
    </source>
</reference>
<feature type="domain" description="GH10" evidence="5">
    <location>
        <begin position="158"/>
        <end position="454"/>
    </location>
</feature>
<comment type="similarity">
    <text evidence="1">Belongs to the glycosyl hydrolase 10 (cellulase F) family.</text>
</comment>
<name>A0A9Q1GQK8_9CARY</name>
<proteinExistence type="inferred from homology"/>
<dbReference type="InterPro" id="IPR001000">
    <property type="entry name" value="GH10_dom"/>
</dbReference>
<evidence type="ECO:0000313" key="7">
    <source>
        <dbReference type="Proteomes" id="UP001153076"/>
    </source>
</evidence>
<dbReference type="PROSITE" id="PS51760">
    <property type="entry name" value="GH10_2"/>
    <property type="match status" value="1"/>
</dbReference>
<evidence type="ECO:0000313" key="6">
    <source>
        <dbReference type="EMBL" id="KAJ8424855.1"/>
    </source>
</evidence>
<dbReference type="PANTHER" id="PTHR31490">
    <property type="entry name" value="GLYCOSYL HYDROLASE"/>
    <property type="match status" value="1"/>
</dbReference>
<dbReference type="Pfam" id="PF00331">
    <property type="entry name" value="Glyco_hydro_10"/>
    <property type="match status" value="1"/>
</dbReference>
<comment type="caution">
    <text evidence="6">The sequence shown here is derived from an EMBL/GenBank/DDBJ whole genome shotgun (WGS) entry which is preliminary data.</text>
</comment>
<gene>
    <name evidence="6" type="ORF">Cgig2_003142</name>
</gene>
<evidence type="ECO:0000256" key="4">
    <source>
        <dbReference type="ARBA" id="ARBA00023326"/>
    </source>
</evidence>
<keyword evidence="4" id="KW-0624">Polysaccharide degradation</keyword>
<dbReference type="PRINTS" id="PR00134">
    <property type="entry name" value="GLHYDRLASE10"/>
</dbReference>
<accession>A0A9Q1GQK8</accession>
<dbReference type="AlphaFoldDB" id="A0A9Q1GQK8"/>
<dbReference type="Gene3D" id="3.20.20.80">
    <property type="entry name" value="Glycosidases"/>
    <property type="match status" value="1"/>
</dbReference>
<dbReference type="Proteomes" id="UP001153076">
    <property type="component" value="Unassembled WGS sequence"/>
</dbReference>
<protein>
    <recommendedName>
        <fullName evidence="5">GH10 domain-containing protein</fullName>
    </recommendedName>
</protein>
<organism evidence="6 7">
    <name type="scientific">Carnegiea gigantea</name>
    <dbReference type="NCBI Taxonomy" id="171969"/>
    <lineage>
        <taxon>Eukaryota</taxon>
        <taxon>Viridiplantae</taxon>
        <taxon>Streptophyta</taxon>
        <taxon>Embryophyta</taxon>
        <taxon>Tracheophyta</taxon>
        <taxon>Spermatophyta</taxon>
        <taxon>Magnoliopsida</taxon>
        <taxon>eudicotyledons</taxon>
        <taxon>Gunneridae</taxon>
        <taxon>Pentapetalae</taxon>
        <taxon>Caryophyllales</taxon>
        <taxon>Cactineae</taxon>
        <taxon>Cactaceae</taxon>
        <taxon>Cactoideae</taxon>
        <taxon>Echinocereeae</taxon>
        <taxon>Carnegiea</taxon>
    </lineage>
</organism>
<dbReference type="GO" id="GO:0031176">
    <property type="term" value="F:endo-1,4-beta-xylanase activity"/>
    <property type="evidence" value="ECO:0007669"/>
    <property type="project" value="UniProtKB-ARBA"/>
</dbReference>
<evidence type="ECO:0000256" key="2">
    <source>
        <dbReference type="ARBA" id="ARBA00022801"/>
    </source>
</evidence>
<evidence type="ECO:0000256" key="1">
    <source>
        <dbReference type="ARBA" id="ARBA00007495"/>
    </source>
</evidence>
<dbReference type="GO" id="GO:0000272">
    <property type="term" value="P:polysaccharide catabolic process"/>
    <property type="evidence" value="ECO:0007669"/>
    <property type="project" value="UniProtKB-KW"/>
</dbReference>
<keyword evidence="7" id="KW-1185">Reference proteome</keyword>
<dbReference type="InterPro" id="IPR017853">
    <property type="entry name" value="GH"/>
</dbReference>